<dbReference type="WBParaSite" id="PTRK_0001495300.1">
    <property type="protein sequence ID" value="PTRK_0001495300.1"/>
    <property type="gene ID" value="PTRK_0001495300"/>
</dbReference>
<organism evidence="1 2">
    <name type="scientific">Parastrongyloides trichosuri</name>
    <name type="common">Possum-specific nematode worm</name>
    <dbReference type="NCBI Taxonomy" id="131310"/>
    <lineage>
        <taxon>Eukaryota</taxon>
        <taxon>Metazoa</taxon>
        <taxon>Ecdysozoa</taxon>
        <taxon>Nematoda</taxon>
        <taxon>Chromadorea</taxon>
        <taxon>Rhabditida</taxon>
        <taxon>Tylenchina</taxon>
        <taxon>Panagrolaimomorpha</taxon>
        <taxon>Strongyloidoidea</taxon>
        <taxon>Strongyloididae</taxon>
        <taxon>Parastrongyloides</taxon>
    </lineage>
</organism>
<keyword evidence="1" id="KW-1185">Reference proteome</keyword>
<sequence length="590" mass="68072">MGMQNKEAILDDVGNSRDISIQGTLEFWESKKWVSRVVIAQKFSDLEEPIITVFKTLKHKKNKKGGKTCTLNDFVAVSKDSSIGNRGCTLAIMTLNFDLYFSFERPISQLVWFNWMKQCCPPFKALDMQYLKGPSYYHWLEGKQCTIFMTRTTFMVKSQAIRGFQETILQGYYEEFKFKRREDRVLEIIYLGTEYSWFFCGTAIYEILKIHRSMMKNIIEQKITPNEEVDKYTEGYWLESLPTIALQDPESCGNSIAKSNCSSTNNSLKLNRLKTETRTINNNSLQNILLSKEHPHMSNYIVSDDSISTLRLNQDYLRSMYNKNKNGLFSKKSSKSTTNLNTHNRLDPIYENLQIKDNAENCFKNGEYNKINNIKRLSKSVNNIYINEDLNTISDCQTSNSFLKNHKEIIPSLSLPLGPKPINLNKPLSYYFSPSLSDVNHGDIPGLVKTTGDKKLSFKNIKKTVNKVFRKSITGSFTRYDGDRKSNIFNSYSEAGNQDKYIYANMIDTFGKNDNMTETNNLYHNYPNSNYVDNSSHLLTASYSSKGHNINSTEKVYSDENELAKLNEKKELKNTNKDYIIYVNAQVENI</sequence>
<dbReference type="InterPro" id="IPR011993">
    <property type="entry name" value="PH-like_dom_sf"/>
</dbReference>
<accession>A0A0N5A0K6</accession>
<evidence type="ECO:0000313" key="2">
    <source>
        <dbReference type="WBParaSite" id="PTRK_0001495300.1"/>
    </source>
</evidence>
<reference evidence="2" key="1">
    <citation type="submission" date="2017-02" db="UniProtKB">
        <authorList>
            <consortium name="WormBaseParasite"/>
        </authorList>
    </citation>
    <scope>IDENTIFICATION</scope>
</reference>
<protein>
    <submittedName>
        <fullName evidence="2">IRS-type PTB domain-containing protein</fullName>
    </submittedName>
</protein>
<dbReference type="Gene3D" id="2.30.29.30">
    <property type="entry name" value="Pleckstrin-homology domain (PH domain)/Phosphotyrosine-binding domain (PTB)"/>
    <property type="match status" value="1"/>
</dbReference>
<evidence type="ECO:0000313" key="1">
    <source>
        <dbReference type="Proteomes" id="UP000038045"/>
    </source>
</evidence>
<proteinExistence type="predicted"/>
<dbReference type="AlphaFoldDB" id="A0A0N5A0K6"/>
<name>A0A0N5A0K6_PARTI</name>
<dbReference type="Proteomes" id="UP000038045">
    <property type="component" value="Unplaced"/>
</dbReference>
<dbReference type="STRING" id="131310.A0A0N5A0K6"/>